<protein>
    <submittedName>
        <fullName evidence="1">Uncharacterized protein</fullName>
    </submittedName>
</protein>
<organism evidence="1 2">
    <name type="scientific">Actinokineospora spheciospongiae</name>
    <dbReference type="NCBI Taxonomy" id="909613"/>
    <lineage>
        <taxon>Bacteria</taxon>
        <taxon>Bacillati</taxon>
        <taxon>Actinomycetota</taxon>
        <taxon>Actinomycetes</taxon>
        <taxon>Pseudonocardiales</taxon>
        <taxon>Pseudonocardiaceae</taxon>
        <taxon>Actinokineospora</taxon>
    </lineage>
</organism>
<reference evidence="1 2" key="1">
    <citation type="journal article" date="2014" name="Genome Announc.">
        <title>Draft Genome Sequence of the Antitrypanosomally Active Sponge-Associated Bacterium Actinokineospora sp. Strain EG49.</title>
        <authorList>
            <person name="Harjes J."/>
            <person name="Ryu T."/>
            <person name="Abdelmohsen U.R."/>
            <person name="Moitinho-Silva L."/>
            <person name="Horn H."/>
            <person name="Ravasi T."/>
            <person name="Hentschel U."/>
        </authorList>
    </citation>
    <scope>NUCLEOTIDE SEQUENCE [LARGE SCALE GENOMIC DNA]</scope>
    <source>
        <strain evidence="1 2">EG49</strain>
    </source>
</reference>
<evidence type="ECO:0000313" key="2">
    <source>
        <dbReference type="Proteomes" id="UP000019277"/>
    </source>
</evidence>
<dbReference type="STRING" id="909613.UO65_6168"/>
<gene>
    <name evidence="1" type="ORF">UO65_6168</name>
</gene>
<dbReference type="EMBL" id="AYXG01000238">
    <property type="protein sequence ID" value="EWC58567.1"/>
    <property type="molecule type" value="Genomic_DNA"/>
</dbReference>
<keyword evidence="2" id="KW-1185">Reference proteome</keyword>
<name>W7IPD2_9PSEU</name>
<comment type="caution">
    <text evidence="1">The sequence shown here is derived from an EMBL/GenBank/DDBJ whole genome shotgun (WGS) entry which is preliminary data.</text>
</comment>
<dbReference type="Proteomes" id="UP000019277">
    <property type="component" value="Unassembled WGS sequence"/>
</dbReference>
<dbReference type="AlphaFoldDB" id="W7IPD2"/>
<sequence>MVSIELTATSRVDVSGIGTGGTMEPAVLCPKVLDAAKLVEPELP</sequence>
<accession>W7IPD2</accession>
<evidence type="ECO:0000313" key="1">
    <source>
        <dbReference type="EMBL" id="EWC58567.1"/>
    </source>
</evidence>
<proteinExistence type="predicted"/>